<dbReference type="Pfam" id="PF13304">
    <property type="entry name" value="AAA_21"/>
    <property type="match status" value="1"/>
</dbReference>
<dbReference type="KEGG" id="bpb:bpr_I2700"/>
<dbReference type="eggNOG" id="COG1106">
    <property type="taxonomic scope" value="Bacteria"/>
</dbReference>
<dbReference type="InterPro" id="IPR027417">
    <property type="entry name" value="P-loop_NTPase"/>
</dbReference>
<dbReference type="Gene3D" id="3.40.50.300">
    <property type="entry name" value="P-loop containing nucleotide triphosphate hydrolases"/>
    <property type="match status" value="1"/>
</dbReference>
<name>E0RZ61_BUTPB</name>
<evidence type="ECO:0000313" key="2">
    <source>
        <dbReference type="EMBL" id="ADL35433.1"/>
    </source>
</evidence>
<dbReference type="GO" id="GO:0005524">
    <property type="term" value="F:ATP binding"/>
    <property type="evidence" value="ECO:0007669"/>
    <property type="project" value="InterPro"/>
</dbReference>
<gene>
    <name evidence="2" type="ordered locus">bpr_I2700</name>
</gene>
<dbReference type="AlphaFoldDB" id="E0RZ61"/>
<proteinExistence type="predicted"/>
<dbReference type="GO" id="GO:0016887">
    <property type="term" value="F:ATP hydrolysis activity"/>
    <property type="evidence" value="ECO:0007669"/>
    <property type="project" value="InterPro"/>
</dbReference>
<dbReference type="RefSeq" id="WP_013282086.1">
    <property type="nucleotide sequence ID" value="NC_014387.1"/>
</dbReference>
<dbReference type="Proteomes" id="UP000001299">
    <property type="component" value="Chromosome 1"/>
</dbReference>
<protein>
    <recommendedName>
        <fullName evidence="1">ATPase AAA-type core domain-containing protein</fullName>
    </recommendedName>
</protein>
<dbReference type="SUPFAM" id="SSF52540">
    <property type="entry name" value="P-loop containing nucleoside triphosphate hydrolases"/>
    <property type="match status" value="1"/>
</dbReference>
<keyword evidence="3" id="KW-1185">Reference proteome</keyword>
<dbReference type="InterPro" id="IPR051396">
    <property type="entry name" value="Bact_Antivir_Def_Nuclease"/>
</dbReference>
<sequence length="374" mass="42381">MAYIKSIEINQFRSIKKLSVSGFSNINLIVGDNNSGKTTLLEAIQLLFAKSQLGSIKPVIDQRTVLSPDKSSFYVSFIKMFNAAESRDQLEFDISAESKRGFLRLQISGNEKVISGEEALQISSLSSRQKTQYKREAAFLPENAKIFIGSIAKQVGKKITEDGIRCTSLDSLASLPDIRKEVHYIPSFGHMRYDLLQNIVDNLDYKKLVIDILRQFDKDIADICYTKADDGSFLETIITKNGITMPFSVYGDGIKKILYILNRLYAASNSILLIDEIETGLHKKYFDILFPVVFELAKKFNVQLFIATHSIEAIDAILRYGNYENSNEKEDPIKVITLKKVDFSDGFESNIVARNVTGKYVYDNRMAFDFEVRL</sequence>
<reference evidence="2 3" key="1">
    <citation type="journal article" date="2010" name="PLoS ONE">
        <title>The glycobiome of the rumen bacterium Butyrivibrio proteoclasticus B316(T) highlights adaptation to a polysaccharide-rich environment.</title>
        <authorList>
            <person name="Kelly W.J."/>
            <person name="Leahy S.C."/>
            <person name="Altermann E."/>
            <person name="Yeoman C.J."/>
            <person name="Dunne J.C."/>
            <person name="Kong Z."/>
            <person name="Pacheco D.M."/>
            <person name="Li D."/>
            <person name="Noel S.J."/>
            <person name="Moon C.D."/>
            <person name="Cookson A.L."/>
            <person name="Attwood G.T."/>
        </authorList>
    </citation>
    <scope>NUCLEOTIDE SEQUENCE [LARGE SCALE GENOMIC DNA]</scope>
    <source>
        <strain evidence="3">ATCC 51982 / DSM 14932 / B316</strain>
    </source>
</reference>
<feature type="domain" description="ATPase AAA-type core" evidence="1">
    <location>
        <begin position="26"/>
        <end position="315"/>
    </location>
</feature>
<dbReference type="HOGENOM" id="CLU_063816_1_1_9"/>
<organism evidence="2 3">
    <name type="scientific">Butyrivibrio proteoclasticus (strain ATCC 51982 / DSM 14932 / B316)</name>
    <name type="common">Clostridium proteoclasticum</name>
    <dbReference type="NCBI Taxonomy" id="515622"/>
    <lineage>
        <taxon>Bacteria</taxon>
        <taxon>Bacillati</taxon>
        <taxon>Bacillota</taxon>
        <taxon>Clostridia</taxon>
        <taxon>Lachnospirales</taxon>
        <taxon>Lachnospiraceae</taxon>
        <taxon>Butyrivibrio</taxon>
    </lineage>
</organism>
<dbReference type="InterPro" id="IPR003959">
    <property type="entry name" value="ATPase_AAA_core"/>
</dbReference>
<evidence type="ECO:0000313" key="3">
    <source>
        <dbReference type="Proteomes" id="UP000001299"/>
    </source>
</evidence>
<dbReference type="PANTHER" id="PTHR43581:SF4">
    <property type="entry name" value="ATP_GTP PHOSPHATASE"/>
    <property type="match status" value="1"/>
</dbReference>
<evidence type="ECO:0000259" key="1">
    <source>
        <dbReference type="Pfam" id="PF13304"/>
    </source>
</evidence>
<dbReference type="PANTHER" id="PTHR43581">
    <property type="entry name" value="ATP/GTP PHOSPHATASE"/>
    <property type="match status" value="1"/>
</dbReference>
<accession>E0RZ61</accession>
<dbReference type="STRING" id="515622.bpr_I2700"/>
<dbReference type="EMBL" id="CP001810">
    <property type="protein sequence ID" value="ADL35433.1"/>
    <property type="molecule type" value="Genomic_DNA"/>
</dbReference>